<evidence type="ECO:0000313" key="9">
    <source>
        <dbReference type="Proteomes" id="UP001363622"/>
    </source>
</evidence>
<reference evidence="8 9" key="1">
    <citation type="submission" date="2024-04" db="EMBL/GenBank/DDBJ databases">
        <title>Phyllosticta paracitricarpa is synonymous to the EU quarantine fungus P. citricarpa based on phylogenomic analyses.</title>
        <authorList>
            <consortium name="Lawrence Berkeley National Laboratory"/>
            <person name="Van Ingen-Buijs V.A."/>
            <person name="Van Westerhoven A.C."/>
            <person name="Haridas S."/>
            <person name="Skiadas P."/>
            <person name="Martin F."/>
            <person name="Groenewald J.Z."/>
            <person name="Crous P.W."/>
            <person name="Seidl M.F."/>
        </authorList>
    </citation>
    <scope>NUCLEOTIDE SEQUENCE [LARGE SCALE GENOMIC DNA]</scope>
    <source>
        <strain evidence="8 9">CBS 123371</strain>
    </source>
</reference>
<feature type="coiled-coil region" evidence="7">
    <location>
        <begin position="7"/>
        <end position="34"/>
    </location>
</feature>
<keyword evidence="4" id="KW-0158">Chromosome</keyword>
<evidence type="ECO:0000256" key="3">
    <source>
        <dbReference type="ARBA" id="ARBA00007321"/>
    </source>
</evidence>
<dbReference type="Pfam" id="PF09496">
    <property type="entry name" value="CENP-O"/>
    <property type="match status" value="1"/>
</dbReference>
<dbReference type="Proteomes" id="UP001363622">
    <property type="component" value="Unassembled WGS sequence"/>
</dbReference>
<evidence type="ECO:0000313" key="8">
    <source>
        <dbReference type="EMBL" id="KAK7515614.1"/>
    </source>
</evidence>
<evidence type="ECO:0000256" key="4">
    <source>
        <dbReference type="ARBA" id="ARBA00022454"/>
    </source>
</evidence>
<dbReference type="InterPro" id="IPR018464">
    <property type="entry name" value="CENP-O"/>
</dbReference>
<dbReference type="PANTHER" id="PTHR14582:SF1">
    <property type="entry name" value="CENTROMERE PROTEIN O"/>
    <property type="match status" value="1"/>
</dbReference>
<organism evidence="8 9">
    <name type="scientific">Phyllosticta citriasiana</name>
    <dbReference type="NCBI Taxonomy" id="595635"/>
    <lineage>
        <taxon>Eukaryota</taxon>
        <taxon>Fungi</taxon>
        <taxon>Dikarya</taxon>
        <taxon>Ascomycota</taxon>
        <taxon>Pezizomycotina</taxon>
        <taxon>Dothideomycetes</taxon>
        <taxon>Dothideomycetes incertae sedis</taxon>
        <taxon>Botryosphaeriales</taxon>
        <taxon>Phyllostictaceae</taxon>
        <taxon>Phyllosticta</taxon>
    </lineage>
</organism>
<evidence type="ECO:0000256" key="7">
    <source>
        <dbReference type="SAM" id="Coils"/>
    </source>
</evidence>
<gene>
    <name evidence="8" type="ORF">IWZ03DRAFT_348957</name>
</gene>
<keyword evidence="7" id="KW-0175">Coiled coil</keyword>
<keyword evidence="9" id="KW-1185">Reference proteome</keyword>
<protein>
    <submittedName>
        <fullName evidence="8">Cenp-O kinetochore centromere component-domain-containing protein</fullName>
    </submittedName>
</protein>
<dbReference type="EMBL" id="JBBPHU010000007">
    <property type="protein sequence ID" value="KAK7515614.1"/>
    <property type="molecule type" value="Genomic_DNA"/>
</dbReference>
<keyword evidence="6" id="KW-0137">Centromere</keyword>
<accession>A0ABR1KIR3</accession>
<keyword evidence="5" id="KW-0539">Nucleus</keyword>
<comment type="caution">
    <text evidence="8">The sequence shown here is derived from an EMBL/GenBank/DDBJ whole genome shotgun (WGS) entry which is preliminary data.</text>
</comment>
<evidence type="ECO:0000256" key="5">
    <source>
        <dbReference type="ARBA" id="ARBA00023242"/>
    </source>
</evidence>
<evidence type="ECO:0000256" key="1">
    <source>
        <dbReference type="ARBA" id="ARBA00004123"/>
    </source>
</evidence>
<name>A0ABR1KIR3_9PEZI</name>
<evidence type="ECO:0000256" key="2">
    <source>
        <dbReference type="ARBA" id="ARBA00004584"/>
    </source>
</evidence>
<proteinExistence type="inferred from homology"/>
<comment type="subcellular location">
    <subcellularLocation>
        <location evidence="2">Chromosome</location>
        <location evidence="2">Centromere</location>
    </subcellularLocation>
    <subcellularLocation>
        <location evidence="1">Nucleus</location>
    </subcellularLocation>
</comment>
<sequence>MTSVVPDSQLNNDIDYLRKQVEALERRRSALSATLLSSQHTIDRIQRARAKDQSPTSPASRALDICKRQRKRNLESLYRRCSGITAFRVQDPDPCAVDKGKILGVCIDVHVKGVPVDPYYLLLHKSSPTSDALRIHKHTIPPCIPLKALSAKHLPQPASPAEDHHSPKTETVQSLHTLVRELRKELVSYHLRLNAVSKMRGDARLPDLNDDQELALDEVGELGIVDVKALDAAGREIGITWKDGSTARIAISNDGKVEKAVHRTELGESRKREVERLISGGNGSVEGIMERLLAGTA</sequence>
<evidence type="ECO:0000256" key="6">
    <source>
        <dbReference type="ARBA" id="ARBA00023328"/>
    </source>
</evidence>
<dbReference type="PANTHER" id="PTHR14582">
    <property type="entry name" value="INNER KINETOCHORE SUBUNIT MAL2"/>
    <property type="match status" value="1"/>
</dbReference>
<comment type="similarity">
    <text evidence="3">Belongs to the CENP-O/MCM21 family.</text>
</comment>